<keyword evidence="14" id="KW-1185">Reference proteome</keyword>
<proteinExistence type="predicted"/>
<dbReference type="InterPro" id="IPR003660">
    <property type="entry name" value="HAMP_dom"/>
</dbReference>
<dbReference type="SUPFAM" id="SSF47384">
    <property type="entry name" value="Homodimeric domain of signal transducing histidine kinase"/>
    <property type="match status" value="1"/>
</dbReference>
<dbReference type="CDD" id="cd00082">
    <property type="entry name" value="HisKA"/>
    <property type="match status" value="1"/>
</dbReference>
<dbReference type="EMBL" id="JBBKTW010000001">
    <property type="protein sequence ID" value="MEN2986690.1"/>
    <property type="molecule type" value="Genomic_DNA"/>
</dbReference>
<dbReference type="GO" id="GO:0016301">
    <property type="term" value="F:kinase activity"/>
    <property type="evidence" value="ECO:0007669"/>
    <property type="project" value="UniProtKB-KW"/>
</dbReference>
<gene>
    <name evidence="13" type="ORF">WG926_00125</name>
</gene>
<keyword evidence="8 13" id="KW-0418">Kinase</keyword>
<evidence type="ECO:0000259" key="12">
    <source>
        <dbReference type="PROSITE" id="PS50885"/>
    </source>
</evidence>
<dbReference type="InterPro" id="IPR003594">
    <property type="entry name" value="HATPase_dom"/>
</dbReference>
<dbReference type="InterPro" id="IPR003661">
    <property type="entry name" value="HisK_dim/P_dom"/>
</dbReference>
<dbReference type="SUPFAM" id="SSF158472">
    <property type="entry name" value="HAMP domain-like"/>
    <property type="match status" value="1"/>
</dbReference>
<evidence type="ECO:0000256" key="8">
    <source>
        <dbReference type="ARBA" id="ARBA00022777"/>
    </source>
</evidence>
<keyword evidence="6" id="KW-0808">Transferase</keyword>
<dbReference type="InterPro" id="IPR036097">
    <property type="entry name" value="HisK_dim/P_sf"/>
</dbReference>
<dbReference type="Gene3D" id="6.10.340.10">
    <property type="match status" value="1"/>
</dbReference>
<accession>A0ABU9YDD8</accession>
<evidence type="ECO:0000256" key="5">
    <source>
        <dbReference type="ARBA" id="ARBA00022553"/>
    </source>
</evidence>
<evidence type="ECO:0000259" key="11">
    <source>
        <dbReference type="PROSITE" id="PS50109"/>
    </source>
</evidence>
<dbReference type="Pfam" id="PF00512">
    <property type="entry name" value="HisKA"/>
    <property type="match status" value="1"/>
</dbReference>
<comment type="catalytic activity">
    <reaction evidence="1">
        <text>ATP + protein L-histidine = ADP + protein N-phospho-L-histidine.</text>
        <dbReference type="EC" id="2.7.13.3"/>
    </reaction>
</comment>
<keyword evidence="10" id="KW-0812">Transmembrane</keyword>
<dbReference type="PRINTS" id="PR00344">
    <property type="entry name" value="BCTRLSENSOR"/>
</dbReference>
<comment type="caution">
    <text evidence="13">The sequence shown here is derived from an EMBL/GenBank/DDBJ whole genome shotgun (WGS) entry which is preliminary data.</text>
</comment>
<sequence length="460" mass="49669">MNRVAAGLSAMRGRLFWKILSGFAITFFVMVETLWLLLMLYGEPPRPVLDLYVTRIVPSEFATAAVMLNRGGKPDFDDWLITQPAATRAALTATPLEPGTTPQTSIQVGHEVLTRDVVTADGRVWRLSRRMTDLMPRPPDRGLAHIPPNILLMGAAGGLVFSTVLAWYLTRPILRLRDGFERLARGELSVRLGASMGRRRDELADLARDFDVMAARLQQTVSARDRLLHDVSHELRSPLARLQMAVGLVRQSPARIESTLARLDLETARLNAMVGELLTLSRVESDVPRHEDYVDLHGLIASVTSDARFEAGPLAVTVDSRITPAATLSATGMIVKGSAELLRRAIENVIRNALRFSPPGGTVLVTVGVDDAGRRHVLTVADSGPGVAPDLLATMFDPFVRGVDGNAGAGPGLSGQGQGYGLGLAIARRTIEAHGGSITARNRPEGGLTVVVTLPWTMEA</sequence>
<protein>
    <recommendedName>
        <fullName evidence="3">histidine kinase</fullName>
        <ecNumber evidence="3">2.7.13.3</ecNumber>
    </recommendedName>
</protein>
<reference evidence="13 14" key="1">
    <citation type="submission" date="2024-03" db="EMBL/GenBank/DDBJ databases">
        <title>High-quality draft genome sequencing of Tistrella sp. BH-R2-4.</title>
        <authorList>
            <person name="Dong C."/>
        </authorList>
    </citation>
    <scope>NUCLEOTIDE SEQUENCE [LARGE SCALE GENOMIC DNA]</scope>
    <source>
        <strain evidence="13 14">BH-R2-4</strain>
    </source>
</reference>
<dbReference type="SMART" id="SM00388">
    <property type="entry name" value="HisKA"/>
    <property type="match status" value="1"/>
</dbReference>
<dbReference type="SMART" id="SM00387">
    <property type="entry name" value="HATPase_c"/>
    <property type="match status" value="1"/>
</dbReference>
<dbReference type="InterPro" id="IPR036890">
    <property type="entry name" value="HATPase_C_sf"/>
</dbReference>
<dbReference type="Proteomes" id="UP001413721">
    <property type="component" value="Unassembled WGS sequence"/>
</dbReference>
<dbReference type="RefSeq" id="WP_345930795.1">
    <property type="nucleotide sequence ID" value="NZ_JBBKTV010000001.1"/>
</dbReference>
<dbReference type="PROSITE" id="PS50885">
    <property type="entry name" value="HAMP"/>
    <property type="match status" value="1"/>
</dbReference>
<keyword evidence="4" id="KW-1003">Cell membrane</keyword>
<dbReference type="InterPro" id="IPR050980">
    <property type="entry name" value="2C_sensor_his_kinase"/>
</dbReference>
<dbReference type="Pfam" id="PF02518">
    <property type="entry name" value="HATPase_c"/>
    <property type="match status" value="1"/>
</dbReference>
<dbReference type="InterPro" id="IPR004358">
    <property type="entry name" value="Sig_transdc_His_kin-like_C"/>
</dbReference>
<organism evidence="13 14">
    <name type="scientific">Tistrella arctica</name>
    <dbReference type="NCBI Taxonomy" id="3133430"/>
    <lineage>
        <taxon>Bacteria</taxon>
        <taxon>Pseudomonadati</taxon>
        <taxon>Pseudomonadota</taxon>
        <taxon>Alphaproteobacteria</taxon>
        <taxon>Geminicoccales</taxon>
        <taxon>Geminicoccaceae</taxon>
        <taxon>Tistrella</taxon>
    </lineage>
</organism>
<dbReference type="CDD" id="cd06225">
    <property type="entry name" value="HAMP"/>
    <property type="match status" value="1"/>
</dbReference>
<evidence type="ECO:0000313" key="14">
    <source>
        <dbReference type="Proteomes" id="UP001413721"/>
    </source>
</evidence>
<evidence type="ECO:0000256" key="10">
    <source>
        <dbReference type="SAM" id="Phobius"/>
    </source>
</evidence>
<evidence type="ECO:0000256" key="2">
    <source>
        <dbReference type="ARBA" id="ARBA00004651"/>
    </source>
</evidence>
<dbReference type="SMART" id="SM00304">
    <property type="entry name" value="HAMP"/>
    <property type="match status" value="1"/>
</dbReference>
<keyword evidence="9" id="KW-0067">ATP-binding</keyword>
<feature type="domain" description="HAMP" evidence="12">
    <location>
        <begin position="167"/>
        <end position="222"/>
    </location>
</feature>
<evidence type="ECO:0000256" key="7">
    <source>
        <dbReference type="ARBA" id="ARBA00022741"/>
    </source>
</evidence>
<dbReference type="Pfam" id="PF00672">
    <property type="entry name" value="HAMP"/>
    <property type="match status" value="1"/>
</dbReference>
<dbReference type="PROSITE" id="PS50109">
    <property type="entry name" value="HIS_KIN"/>
    <property type="match status" value="1"/>
</dbReference>
<keyword evidence="10" id="KW-0472">Membrane</keyword>
<name>A0ABU9YDD8_9PROT</name>
<dbReference type="InterPro" id="IPR005467">
    <property type="entry name" value="His_kinase_dom"/>
</dbReference>
<keyword evidence="7" id="KW-0547">Nucleotide-binding</keyword>
<dbReference type="PANTHER" id="PTHR44936">
    <property type="entry name" value="SENSOR PROTEIN CREC"/>
    <property type="match status" value="1"/>
</dbReference>
<dbReference type="Gene3D" id="3.30.565.10">
    <property type="entry name" value="Histidine kinase-like ATPase, C-terminal domain"/>
    <property type="match status" value="1"/>
</dbReference>
<evidence type="ECO:0000256" key="4">
    <source>
        <dbReference type="ARBA" id="ARBA00022475"/>
    </source>
</evidence>
<dbReference type="SUPFAM" id="SSF55874">
    <property type="entry name" value="ATPase domain of HSP90 chaperone/DNA topoisomerase II/histidine kinase"/>
    <property type="match status" value="1"/>
</dbReference>
<dbReference type="EC" id="2.7.13.3" evidence="3"/>
<evidence type="ECO:0000256" key="6">
    <source>
        <dbReference type="ARBA" id="ARBA00022679"/>
    </source>
</evidence>
<evidence type="ECO:0000256" key="3">
    <source>
        <dbReference type="ARBA" id="ARBA00012438"/>
    </source>
</evidence>
<evidence type="ECO:0000313" key="13">
    <source>
        <dbReference type="EMBL" id="MEN2986690.1"/>
    </source>
</evidence>
<dbReference type="Gene3D" id="1.10.287.130">
    <property type="match status" value="1"/>
</dbReference>
<comment type="subcellular location">
    <subcellularLocation>
        <location evidence="2">Cell membrane</location>
        <topology evidence="2">Multi-pass membrane protein</topology>
    </subcellularLocation>
</comment>
<evidence type="ECO:0000256" key="9">
    <source>
        <dbReference type="ARBA" id="ARBA00022840"/>
    </source>
</evidence>
<feature type="domain" description="Histidine kinase" evidence="11">
    <location>
        <begin position="230"/>
        <end position="458"/>
    </location>
</feature>
<dbReference type="CDD" id="cd00075">
    <property type="entry name" value="HATPase"/>
    <property type="match status" value="1"/>
</dbReference>
<dbReference type="PANTHER" id="PTHR44936:SF10">
    <property type="entry name" value="SENSOR PROTEIN RSTB"/>
    <property type="match status" value="1"/>
</dbReference>
<evidence type="ECO:0000256" key="1">
    <source>
        <dbReference type="ARBA" id="ARBA00000085"/>
    </source>
</evidence>
<feature type="transmembrane region" description="Helical" evidence="10">
    <location>
        <begin position="20"/>
        <end position="41"/>
    </location>
</feature>
<keyword evidence="5" id="KW-0597">Phosphoprotein</keyword>
<feature type="transmembrane region" description="Helical" evidence="10">
    <location>
        <begin position="150"/>
        <end position="169"/>
    </location>
</feature>
<keyword evidence="10" id="KW-1133">Transmembrane helix</keyword>